<evidence type="ECO:0000256" key="2">
    <source>
        <dbReference type="SAM" id="Phobius"/>
    </source>
</evidence>
<feature type="region of interest" description="Disordered" evidence="1">
    <location>
        <begin position="126"/>
        <end position="273"/>
    </location>
</feature>
<organism evidence="3 4">
    <name type="scientific">Merismopedia glauca CCAP 1448/3</name>
    <dbReference type="NCBI Taxonomy" id="1296344"/>
    <lineage>
        <taxon>Bacteria</taxon>
        <taxon>Bacillati</taxon>
        <taxon>Cyanobacteriota</taxon>
        <taxon>Cyanophyceae</taxon>
        <taxon>Synechococcales</taxon>
        <taxon>Merismopediaceae</taxon>
        <taxon>Merismopedia</taxon>
    </lineage>
</organism>
<proteinExistence type="predicted"/>
<dbReference type="AlphaFoldDB" id="A0A2T1C2F3"/>
<dbReference type="EMBL" id="PVWJ01000062">
    <property type="protein sequence ID" value="PSB02384.1"/>
    <property type="molecule type" value="Genomic_DNA"/>
</dbReference>
<protein>
    <submittedName>
        <fullName evidence="3">Uncharacterized protein</fullName>
    </submittedName>
</protein>
<reference evidence="3 4" key="2">
    <citation type="submission" date="2018-03" db="EMBL/GenBank/DDBJ databases">
        <title>The ancient ancestry and fast evolution of plastids.</title>
        <authorList>
            <person name="Moore K.R."/>
            <person name="Magnabosco C."/>
            <person name="Momper L."/>
            <person name="Gold D.A."/>
            <person name="Bosak T."/>
            <person name="Fournier G.P."/>
        </authorList>
    </citation>
    <scope>NUCLEOTIDE SEQUENCE [LARGE SCALE GENOMIC DNA]</scope>
    <source>
        <strain evidence="3 4">CCAP 1448/3</strain>
    </source>
</reference>
<keyword evidence="2" id="KW-1133">Transmembrane helix</keyword>
<keyword evidence="4" id="KW-1185">Reference proteome</keyword>
<evidence type="ECO:0000313" key="4">
    <source>
        <dbReference type="Proteomes" id="UP000238762"/>
    </source>
</evidence>
<feature type="region of interest" description="Disordered" evidence="1">
    <location>
        <begin position="610"/>
        <end position="653"/>
    </location>
</feature>
<comment type="caution">
    <text evidence="3">The sequence shown here is derived from an EMBL/GenBank/DDBJ whole genome shotgun (WGS) entry which is preliminary data.</text>
</comment>
<evidence type="ECO:0000256" key="1">
    <source>
        <dbReference type="SAM" id="MobiDB-lite"/>
    </source>
</evidence>
<feature type="compositionally biased region" description="Low complexity" evidence="1">
    <location>
        <begin position="316"/>
        <end position="333"/>
    </location>
</feature>
<keyword evidence="2" id="KW-0812">Transmembrane</keyword>
<dbReference type="Proteomes" id="UP000238762">
    <property type="component" value="Unassembled WGS sequence"/>
</dbReference>
<feature type="compositionally biased region" description="Low complexity" evidence="1">
    <location>
        <begin position="139"/>
        <end position="164"/>
    </location>
</feature>
<sequence length="653" mass="70029">MTVKEANRLTLGDISRQMGLNLPQERVMNEEGEETINSEYLPDLATEHPPDSQPIARKPQLKFILILMGVSAVVGLFALFMMGSGGNQQVSMPKPTPTPSYVDDKEQEIAFLKSQMSIEAQKQALAGNPTPIPTPTPTPSVATSTPTTTSAIVAPENLPTTTSPTTPPVTPAPRTVRARSSTQREPVADRANRSYSPPSSDSRGNYATPVTYRGQSLPPPRFSPVPDPRGYSRQPTYNRPLPSSVSRSLRRDTQGQSQPIAKQQQEIASLKQQQEIASLKQQISQLKENQPNNPAVTPQTAPPQPDTGTNPKPTIEPVEPVQPTTIPQTTPAEPVIPPPILAIGSRVRGRLISPLQISQSQPQGSTGQGDTHQVFVQTTEAITTTQGWQIPPGAIVAMKVGVADNGLVTGESQGVWYGNHPVNLTVGALSLSSVSDEPLIAQAIAPNSGNISRAENEAMLWGVVGQVGHTLSQPDSQISINNGGTITTATNNKPNIIGAVLDGAFNSKAEARKEEARKRRELALSRPPIWNLPAKTEVMLIANAPDSDRALISAQVPTNSFDFQSVQPPLAEQTQPVVVPEEGISEPSPSSTTAEVLDSQQLPDSLMFLETTDEVESMPPQDQNASDVDPNSEPTPVDCPDTWGNRSYPHVCE</sequence>
<feature type="compositionally biased region" description="Polar residues" evidence="1">
    <location>
        <begin position="254"/>
        <end position="273"/>
    </location>
</feature>
<dbReference type="RefSeq" id="WP_106289174.1">
    <property type="nucleotide sequence ID" value="NZ_CAWNTC010000071.1"/>
</dbReference>
<name>A0A2T1C2F3_9CYAN</name>
<evidence type="ECO:0000313" key="3">
    <source>
        <dbReference type="EMBL" id="PSB02384.1"/>
    </source>
</evidence>
<gene>
    <name evidence="3" type="ORF">C7B64_13440</name>
</gene>
<feature type="transmembrane region" description="Helical" evidence="2">
    <location>
        <begin position="63"/>
        <end position="83"/>
    </location>
</feature>
<feature type="compositionally biased region" description="Pro residues" evidence="1">
    <location>
        <begin position="217"/>
        <end position="227"/>
    </location>
</feature>
<feature type="compositionally biased region" description="Polar residues" evidence="1">
    <location>
        <begin position="193"/>
        <end position="205"/>
    </location>
</feature>
<reference evidence="3 4" key="1">
    <citation type="submission" date="2018-02" db="EMBL/GenBank/DDBJ databases">
        <authorList>
            <person name="Cohen D.B."/>
            <person name="Kent A.D."/>
        </authorList>
    </citation>
    <scope>NUCLEOTIDE SEQUENCE [LARGE SCALE GENOMIC DNA]</scope>
    <source>
        <strain evidence="3 4">CCAP 1448/3</strain>
    </source>
</reference>
<keyword evidence="2" id="KW-0472">Membrane</keyword>
<accession>A0A2T1C2F3</accession>
<feature type="region of interest" description="Disordered" evidence="1">
    <location>
        <begin position="289"/>
        <end position="338"/>
    </location>
</feature>